<accession>A0ABU6YDL6</accession>
<sequence>MSNKCTWCMPVHRANELIRSVIRPTRPGPSTLEGDPNLPPFLWRRTSLPKRINREWNQSYLLTVSLESHFNPRRKTELMGLLPPPPITLELRGKSDSHHQEKNRAKRHLTFPPSHWGFIIITNHHVNYHHLSYHHLCILPKNSNALEDTSESILGIPESTHGSHFNSFSKAESFGYVRIDSLQPFQTISIFVNN</sequence>
<organism evidence="1 2">
    <name type="scientific">Stylosanthes scabra</name>
    <dbReference type="NCBI Taxonomy" id="79078"/>
    <lineage>
        <taxon>Eukaryota</taxon>
        <taxon>Viridiplantae</taxon>
        <taxon>Streptophyta</taxon>
        <taxon>Embryophyta</taxon>
        <taxon>Tracheophyta</taxon>
        <taxon>Spermatophyta</taxon>
        <taxon>Magnoliopsida</taxon>
        <taxon>eudicotyledons</taxon>
        <taxon>Gunneridae</taxon>
        <taxon>Pentapetalae</taxon>
        <taxon>rosids</taxon>
        <taxon>fabids</taxon>
        <taxon>Fabales</taxon>
        <taxon>Fabaceae</taxon>
        <taxon>Papilionoideae</taxon>
        <taxon>50 kb inversion clade</taxon>
        <taxon>dalbergioids sensu lato</taxon>
        <taxon>Dalbergieae</taxon>
        <taxon>Pterocarpus clade</taxon>
        <taxon>Stylosanthes</taxon>
    </lineage>
</organism>
<dbReference type="EMBL" id="JASCZI010241880">
    <property type="protein sequence ID" value="MED6208006.1"/>
    <property type="molecule type" value="Genomic_DNA"/>
</dbReference>
<proteinExistence type="predicted"/>
<keyword evidence="2" id="KW-1185">Reference proteome</keyword>
<reference evidence="1 2" key="1">
    <citation type="journal article" date="2023" name="Plants (Basel)">
        <title>Bridging the Gap: Combining Genomics and Transcriptomics Approaches to Understand Stylosanthes scabra, an Orphan Legume from the Brazilian Caatinga.</title>
        <authorList>
            <person name="Ferreira-Neto J.R.C."/>
            <person name="da Silva M.D."/>
            <person name="Binneck E."/>
            <person name="de Melo N.F."/>
            <person name="da Silva R.H."/>
            <person name="de Melo A.L.T.M."/>
            <person name="Pandolfi V."/>
            <person name="Bustamante F.O."/>
            <person name="Brasileiro-Vidal A.C."/>
            <person name="Benko-Iseppon A.M."/>
        </authorList>
    </citation>
    <scope>NUCLEOTIDE SEQUENCE [LARGE SCALE GENOMIC DNA]</scope>
    <source>
        <tissue evidence="1">Leaves</tissue>
    </source>
</reference>
<protein>
    <submittedName>
        <fullName evidence="1">Uncharacterized protein</fullName>
    </submittedName>
</protein>
<dbReference type="Proteomes" id="UP001341840">
    <property type="component" value="Unassembled WGS sequence"/>
</dbReference>
<evidence type="ECO:0000313" key="2">
    <source>
        <dbReference type="Proteomes" id="UP001341840"/>
    </source>
</evidence>
<gene>
    <name evidence="1" type="ORF">PIB30_041013</name>
</gene>
<evidence type="ECO:0000313" key="1">
    <source>
        <dbReference type="EMBL" id="MED6208006.1"/>
    </source>
</evidence>
<comment type="caution">
    <text evidence="1">The sequence shown here is derived from an EMBL/GenBank/DDBJ whole genome shotgun (WGS) entry which is preliminary data.</text>
</comment>
<name>A0ABU6YDL6_9FABA</name>